<evidence type="ECO:0000313" key="3">
    <source>
        <dbReference type="EMBL" id="OSN03519.1"/>
    </source>
</evidence>
<name>A0A1X3RP71_9GAMM</name>
<dbReference type="AlphaFoldDB" id="A0A1X3RP71"/>
<dbReference type="Gene3D" id="2.60.40.10">
    <property type="entry name" value="Immunoglobulins"/>
    <property type="match status" value="2"/>
</dbReference>
<reference evidence="3 4" key="1">
    <citation type="submission" date="2016-02" db="EMBL/GenBank/DDBJ databases">
        <title>Species-wide whole genome sequencing reveals diversity, host range in Lonsdalea quercina.</title>
        <authorList>
            <person name="Li Y."/>
        </authorList>
    </citation>
    <scope>NUCLEOTIDE SEQUENCE [LARGE SCALE GENOMIC DNA]</scope>
    <source>
        <strain evidence="3 4">LMG 26264</strain>
    </source>
</reference>
<evidence type="ECO:0000256" key="1">
    <source>
        <dbReference type="ARBA" id="ARBA00010116"/>
    </source>
</evidence>
<dbReference type="InterPro" id="IPR003344">
    <property type="entry name" value="Big_1_dom"/>
</dbReference>
<dbReference type="PROSITE" id="PS51127">
    <property type="entry name" value="BIG1"/>
    <property type="match status" value="2"/>
</dbReference>
<feature type="domain" description="Big-1" evidence="2">
    <location>
        <begin position="144"/>
        <end position="240"/>
    </location>
</feature>
<dbReference type="Pfam" id="PF02369">
    <property type="entry name" value="Big_1"/>
    <property type="match status" value="1"/>
</dbReference>
<dbReference type="SUPFAM" id="SSF49373">
    <property type="entry name" value="Invasin/intimin cell-adhesion fragments"/>
    <property type="match status" value="2"/>
</dbReference>
<dbReference type="Proteomes" id="UP000194020">
    <property type="component" value="Unassembled WGS sequence"/>
</dbReference>
<proteinExistence type="inferred from homology"/>
<evidence type="ECO:0000259" key="2">
    <source>
        <dbReference type="PROSITE" id="PS51127"/>
    </source>
</evidence>
<dbReference type="EMBL" id="LUTP01000053">
    <property type="protein sequence ID" value="OSN03519.1"/>
    <property type="molecule type" value="Genomic_DNA"/>
</dbReference>
<comment type="caution">
    <text evidence="3">The sequence shown here is derived from an EMBL/GenBank/DDBJ whole genome shotgun (WGS) entry which is preliminary data.</text>
</comment>
<dbReference type="InterPro" id="IPR013783">
    <property type="entry name" value="Ig-like_fold"/>
</dbReference>
<dbReference type="InterPro" id="IPR008964">
    <property type="entry name" value="Invasin/intimin_cell_adhesion"/>
</dbReference>
<gene>
    <name evidence="3" type="ORF">AU511_14735</name>
</gene>
<dbReference type="RefSeq" id="WP_094110158.1">
    <property type="nucleotide sequence ID" value="NZ_LUTP01000053.1"/>
</dbReference>
<accession>A0A1X3RP71</accession>
<protein>
    <recommendedName>
        <fullName evidence="2">Big-1 domain-containing protein</fullName>
    </recommendedName>
</protein>
<comment type="similarity">
    <text evidence="1">Belongs to the intimin/invasin family.</text>
</comment>
<dbReference type="OrthoDB" id="9891929at2"/>
<organism evidence="3 4">
    <name type="scientific">Lonsdalea iberica</name>
    <dbReference type="NCBI Taxonomy" id="1082703"/>
    <lineage>
        <taxon>Bacteria</taxon>
        <taxon>Pseudomonadati</taxon>
        <taxon>Pseudomonadota</taxon>
        <taxon>Gammaproteobacteria</taxon>
        <taxon>Enterobacterales</taxon>
        <taxon>Pectobacteriaceae</taxon>
        <taxon>Lonsdalea</taxon>
    </lineage>
</organism>
<feature type="domain" description="Big-1" evidence="2">
    <location>
        <begin position="39"/>
        <end position="136"/>
    </location>
</feature>
<sequence length="505" mass="53063">MNVFAVLLGIKQPGGKGFQTIFELTSVNAFYSGDYVMEITNFVLTPNTAVANGTDNITASAVVMNGNDYVSNEPVVFSVTTGSAIFSNGLSSIVVSSNILGAVSARLVDTTAETIVIEIALQNDAAIHDSLAATFTPSDNSVDTINLLLTIDNAKADGEDQNQVELQTLSGAVPVSGASVSLKLTNGAVFISGENTAKIKTDSNGRASLPFTSTTAGQSKLTAYLEENLAIYNSVTATFDGGKVTLPAPTVAEADNTAMTIDPASLTGGISIVIPEAANLTEGDSVIASLRDKSGITTSAEHMVTSAEAGKALTIMLNNTLAGDTDGEQIAVWYQVTRSKSAVGETSAESIYTIKILPSMLFEDFEGNQDITLYLWQSVQLVNSGATLTNKSLDRIVITGGVDDELAPYLLGKALSAYGGATALKYKITFPIAFNYFKVGVQMGKGYTNRFTFYDSQDKEIYLEDVTGSGATVGRWFEHTFTGTKAKSLIISGPALSIDNITVSS</sequence>
<evidence type="ECO:0000313" key="4">
    <source>
        <dbReference type="Proteomes" id="UP000194020"/>
    </source>
</evidence>
<dbReference type="SMART" id="SM00634">
    <property type="entry name" value="BID_1"/>
    <property type="match status" value="2"/>
</dbReference>